<gene>
    <name evidence="1" type="ORF">CY34DRAFT_87018</name>
</gene>
<reference evidence="2" key="2">
    <citation type="submission" date="2015-01" db="EMBL/GenBank/DDBJ databases">
        <title>Evolutionary Origins and Diversification of the Mycorrhizal Mutualists.</title>
        <authorList>
            <consortium name="DOE Joint Genome Institute"/>
            <consortium name="Mycorrhizal Genomics Consortium"/>
            <person name="Kohler A."/>
            <person name="Kuo A."/>
            <person name="Nagy L.G."/>
            <person name="Floudas D."/>
            <person name="Copeland A."/>
            <person name="Barry K.W."/>
            <person name="Cichocki N."/>
            <person name="Veneault-Fourrey C."/>
            <person name="LaButti K."/>
            <person name="Lindquist E.A."/>
            <person name="Lipzen A."/>
            <person name="Lundell T."/>
            <person name="Morin E."/>
            <person name="Murat C."/>
            <person name="Riley R."/>
            <person name="Ohm R."/>
            <person name="Sun H."/>
            <person name="Tunlid A."/>
            <person name="Henrissat B."/>
            <person name="Grigoriev I.V."/>
            <person name="Hibbett D.S."/>
            <person name="Martin F."/>
        </authorList>
    </citation>
    <scope>NUCLEOTIDE SEQUENCE [LARGE SCALE GENOMIC DNA]</scope>
    <source>
        <strain evidence="2">UH-Slu-Lm8-n1</strain>
    </source>
</reference>
<reference evidence="1 2" key="1">
    <citation type="submission" date="2014-04" db="EMBL/GenBank/DDBJ databases">
        <authorList>
            <consortium name="DOE Joint Genome Institute"/>
            <person name="Kuo A."/>
            <person name="Ruytinx J."/>
            <person name="Rineau F."/>
            <person name="Colpaert J."/>
            <person name="Kohler A."/>
            <person name="Nagy L.G."/>
            <person name="Floudas D."/>
            <person name="Copeland A."/>
            <person name="Barry K.W."/>
            <person name="Cichocki N."/>
            <person name="Veneault-Fourrey C."/>
            <person name="LaButti K."/>
            <person name="Lindquist E.A."/>
            <person name="Lipzen A."/>
            <person name="Lundell T."/>
            <person name="Morin E."/>
            <person name="Murat C."/>
            <person name="Sun H."/>
            <person name="Tunlid A."/>
            <person name="Henrissat B."/>
            <person name="Grigoriev I.V."/>
            <person name="Hibbett D.S."/>
            <person name="Martin F."/>
            <person name="Nordberg H.P."/>
            <person name="Cantor M.N."/>
            <person name="Hua S.X."/>
        </authorList>
    </citation>
    <scope>NUCLEOTIDE SEQUENCE [LARGE SCALE GENOMIC DNA]</scope>
    <source>
        <strain evidence="1 2">UH-Slu-Lm8-n1</strain>
    </source>
</reference>
<dbReference type="GO" id="GO:0016705">
    <property type="term" value="F:oxidoreductase activity, acting on paired donors, with incorporation or reduction of molecular oxygen"/>
    <property type="evidence" value="ECO:0007669"/>
    <property type="project" value="InterPro"/>
</dbReference>
<dbReference type="OrthoDB" id="2692099at2759"/>
<dbReference type="STRING" id="930992.A0A0D0B2B3"/>
<evidence type="ECO:0000313" key="2">
    <source>
        <dbReference type="Proteomes" id="UP000054485"/>
    </source>
</evidence>
<dbReference type="EMBL" id="KN835296">
    <property type="protein sequence ID" value="KIK40622.1"/>
    <property type="molecule type" value="Genomic_DNA"/>
</dbReference>
<proteinExistence type="predicted"/>
<dbReference type="InParanoid" id="A0A0D0B2B3"/>
<organism evidence="1 2">
    <name type="scientific">Suillus luteus UH-Slu-Lm8-n1</name>
    <dbReference type="NCBI Taxonomy" id="930992"/>
    <lineage>
        <taxon>Eukaryota</taxon>
        <taxon>Fungi</taxon>
        <taxon>Dikarya</taxon>
        <taxon>Basidiomycota</taxon>
        <taxon>Agaricomycotina</taxon>
        <taxon>Agaricomycetes</taxon>
        <taxon>Agaricomycetidae</taxon>
        <taxon>Boletales</taxon>
        <taxon>Suillineae</taxon>
        <taxon>Suillaceae</taxon>
        <taxon>Suillus</taxon>
    </lineage>
</organism>
<dbReference type="InterPro" id="IPR036396">
    <property type="entry name" value="Cyt_P450_sf"/>
</dbReference>
<dbReference type="GO" id="GO:0020037">
    <property type="term" value="F:heme binding"/>
    <property type="evidence" value="ECO:0007669"/>
    <property type="project" value="InterPro"/>
</dbReference>
<feature type="non-terminal residue" evidence="1">
    <location>
        <position position="59"/>
    </location>
</feature>
<dbReference type="AlphaFoldDB" id="A0A0D0B2B3"/>
<name>A0A0D0B2B3_9AGAM</name>
<dbReference type="Gene3D" id="1.10.630.10">
    <property type="entry name" value="Cytochrome P450"/>
    <property type="match status" value="1"/>
</dbReference>
<dbReference type="Proteomes" id="UP000054485">
    <property type="component" value="Unassembled WGS sequence"/>
</dbReference>
<accession>A0A0D0B2B3</accession>
<dbReference type="HOGENOM" id="CLU_2967552_0_0_1"/>
<evidence type="ECO:0000313" key="1">
    <source>
        <dbReference type="EMBL" id="KIK40622.1"/>
    </source>
</evidence>
<sequence length="59" mass="6640">PVLGNVLSLDSARPWLTFNVRISTYGDIIYARHLSKHVLVVNSEEVANSDRPRSVIYEA</sequence>
<protein>
    <submittedName>
        <fullName evidence="1">Uncharacterized protein</fullName>
    </submittedName>
</protein>
<keyword evidence="2" id="KW-1185">Reference proteome</keyword>
<dbReference type="GO" id="GO:0004497">
    <property type="term" value="F:monooxygenase activity"/>
    <property type="evidence" value="ECO:0007669"/>
    <property type="project" value="InterPro"/>
</dbReference>
<dbReference type="GO" id="GO:0005506">
    <property type="term" value="F:iron ion binding"/>
    <property type="evidence" value="ECO:0007669"/>
    <property type="project" value="InterPro"/>
</dbReference>